<dbReference type="InterPro" id="IPR011711">
    <property type="entry name" value="GntR_C"/>
</dbReference>
<dbReference type="STRING" id="349163.Acry_1267"/>
<dbReference type="RefSeq" id="WP_007421744.1">
    <property type="nucleotide sequence ID" value="NC_009484.1"/>
</dbReference>
<dbReference type="KEGG" id="acr:Acry_1267"/>
<dbReference type="GO" id="GO:0003677">
    <property type="term" value="F:DNA binding"/>
    <property type="evidence" value="ECO:0007669"/>
    <property type="project" value="UniProtKB-KW"/>
</dbReference>
<dbReference type="Pfam" id="PF00392">
    <property type="entry name" value="GntR"/>
    <property type="match status" value="1"/>
</dbReference>
<dbReference type="PRINTS" id="PR00035">
    <property type="entry name" value="HTHGNTR"/>
</dbReference>
<evidence type="ECO:0000256" key="3">
    <source>
        <dbReference type="ARBA" id="ARBA00023163"/>
    </source>
</evidence>
<dbReference type="SMART" id="SM00895">
    <property type="entry name" value="FCD"/>
    <property type="match status" value="1"/>
</dbReference>
<dbReference type="Gene3D" id="1.10.10.10">
    <property type="entry name" value="Winged helix-like DNA-binding domain superfamily/Winged helix DNA-binding domain"/>
    <property type="match status" value="1"/>
</dbReference>
<keyword evidence="3" id="KW-0804">Transcription</keyword>
<dbReference type="Pfam" id="PF07729">
    <property type="entry name" value="FCD"/>
    <property type="match status" value="1"/>
</dbReference>
<sequence length="235" mass="26043">MNAPLNHLRILQTRSVADLVREEIIGLIKRGDLVAGDKLSEQSFAQHFNVSRAPIREAFRALEEAGLVRLEKNRGVFVREIREPEAHELYELRATLDEMAGRQLAPRVTGEILSELDGWLARLADAARAGDMAAYFPLNIGFHDRLVELTGNATLIEFYRKLIDRMHLLRRRNFDEGQGSAGSQEEHRAIVAALATRHPDRVAAAMRAHVENGYRRLTGQALVPGPASAAPAASG</sequence>
<dbReference type="SMART" id="SM00345">
    <property type="entry name" value="HTH_GNTR"/>
    <property type="match status" value="1"/>
</dbReference>
<dbReference type="InterPro" id="IPR036388">
    <property type="entry name" value="WH-like_DNA-bd_sf"/>
</dbReference>
<evidence type="ECO:0000313" key="6">
    <source>
        <dbReference type="Proteomes" id="UP000000245"/>
    </source>
</evidence>
<evidence type="ECO:0000256" key="1">
    <source>
        <dbReference type="ARBA" id="ARBA00023015"/>
    </source>
</evidence>
<name>A5FXZ6_ACICJ</name>
<dbReference type="PANTHER" id="PTHR43537">
    <property type="entry name" value="TRANSCRIPTIONAL REGULATOR, GNTR FAMILY"/>
    <property type="match status" value="1"/>
</dbReference>
<dbReference type="PROSITE" id="PS50949">
    <property type="entry name" value="HTH_GNTR"/>
    <property type="match status" value="1"/>
</dbReference>
<dbReference type="AlphaFoldDB" id="A5FXZ6"/>
<reference evidence="5 6" key="1">
    <citation type="submission" date="2007-05" db="EMBL/GenBank/DDBJ databases">
        <title>Complete sequence of chromosome of Acidiphilium cryptum JF-5.</title>
        <authorList>
            <consortium name="US DOE Joint Genome Institute"/>
            <person name="Copeland A."/>
            <person name="Lucas S."/>
            <person name="Lapidus A."/>
            <person name="Barry K."/>
            <person name="Detter J.C."/>
            <person name="Glavina del Rio T."/>
            <person name="Hammon N."/>
            <person name="Israni S."/>
            <person name="Dalin E."/>
            <person name="Tice H."/>
            <person name="Pitluck S."/>
            <person name="Sims D."/>
            <person name="Brettin T."/>
            <person name="Bruce D."/>
            <person name="Han C."/>
            <person name="Schmutz J."/>
            <person name="Larimer F."/>
            <person name="Land M."/>
            <person name="Hauser L."/>
            <person name="Kyrpides N."/>
            <person name="Kim E."/>
            <person name="Magnuson T."/>
            <person name="Richardson P."/>
        </authorList>
    </citation>
    <scope>NUCLEOTIDE SEQUENCE [LARGE SCALE GENOMIC DNA]</scope>
    <source>
        <strain evidence="5 6">JF-5</strain>
    </source>
</reference>
<keyword evidence="2" id="KW-0238">DNA-binding</keyword>
<dbReference type="HOGENOM" id="CLU_017584_5_1_5"/>
<dbReference type="EMBL" id="CP000697">
    <property type="protein sequence ID" value="ABQ30478.1"/>
    <property type="molecule type" value="Genomic_DNA"/>
</dbReference>
<keyword evidence="6" id="KW-1185">Reference proteome</keyword>
<dbReference type="PANTHER" id="PTHR43537:SF45">
    <property type="entry name" value="GNTR FAMILY REGULATORY PROTEIN"/>
    <property type="match status" value="1"/>
</dbReference>
<dbReference type="InterPro" id="IPR000524">
    <property type="entry name" value="Tscrpt_reg_HTH_GntR"/>
</dbReference>
<evidence type="ECO:0000259" key="4">
    <source>
        <dbReference type="PROSITE" id="PS50949"/>
    </source>
</evidence>
<dbReference type="InterPro" id="IPR008920">
    <property type="entry name" value="TF_FadR/GntR_C"/>
</dbReference>
<organism evidence="5 6">
    <name type="scientific">Acidiphilium cryptum (strain JF-5)</name>
    <dbReference type="NCBI Taxonomy" id="349163"/>
    <lineage>
        <taxon>Bacteria</taxon>
        <taxon>Pseudomonadati</taxon>
        <taxon>Pseudomonadota</taxon>
        <taxon>Alphaproteobacteria</taxon>
        <taxon>Acetobacterales</taxon>
        <taxon>Acidocellaceae</taxon>
        <taxon>Acidiphilium</taxon>
    </lineage>
</organism>
<dbReference type="CDD" id="cd07377">
    <property type="entry name" value="WHTH_GntR"/>
    <property type="match status" value="1"/>
</dbReference>
<dbReference type="GO" id="GO:0003700">
    <property type="term" value="F:DNA-binding transcription factor activity"/>
    <property type="evidence" value="ECO:0007669"/>
    <property type="project" value="InterPro"/>
</dbReference>
<accession>A5FXZ6</accession>
<dbReference type="eggNOG" id="COG1802">
    <property type="taxonomic scope" value="Bacteria"/>
</dbReference>
<dbReference type="Proteomes" id="UP000000245">
    <property type="component" value="Chromosome"/>
</dbReference>
<keyword evidence="1" id="KW-0805">Transcription regulation</keyword>
<dbReference type="Gene3D" id="1.20.120.530">
    <property type="entry name" value="GntR ligand-binding domain-like"/>
    <property type="match status" value="1"/>
</dbReference>
<protein>
    <submittedName>
        <fullName evidence="5">Transcriptional regulator, GntR family</fullName>
    </submittedName>
</protein>
<evidence type="ECO:0000256" key="2">
    <source>
        <dbReference type="ARBA" id="ARBA00023125"/>
    </source>
</evidence>
<dbReference type="SUPFAM" id="SSF46785">
    <property type="entry name" value="Winged helix' DNA-binding domain"/>
    <property type="match status" value="1"/>
</dbReference>
<dbReference type="SUPFAM" id="SSF48008">
    <property type="entry name" value="GntR ligand-binding domain-like"/>
    <property type="match status" value="1"/>
</dbReference>
<gene>
    <name evidence="5" type="ordered locus">Acry_1267</name>
</gene>
<dbReference type="InterPro" id="IPR036390">
    <property type="entry name" value="WH_DNA-bd_sf"/>
</dbReference>
<feature type="domain" description="HTH gntR-type" evidence="4">
    <location>
        <begin position="14"/>
        <end position="81"/>
    </location>
</feature>
<proteinExistence type="predicted"/>
<evidence type="ECO:0000313" key="5">
    <source>
        <dbReference type="EMBL" id="ABQ30478.1"/>
    </source>
</evidence>